<dbReference type="AlphaFoldDB" id="A0A504Y937"/>
<dbReference type="PANTHER" id="PTHR45999">
    <property type="entry name" value="UNC-13-4A, ISOFORM B"/>
    <property type="match status" value="1"/>
</dbReference>
<dbReference type="Proteomes" id="UP000316759">
    <property type="component" value="Unassembled WGS sequence"/>
</dbReference>
<evidence type="ECO:0000313" key="9">
    <source>
        <dbReference type="EMBL" id="TPP57624.1"/>
    </source>
</evidence>
<evidence type="ECO:0000313" key="10">
    <source>
        <dbReference type="Proteomes" id="UP000316759"/>
    </source>
</evidence>
<dbReference type="InterPro" id="IPR014772">
    <property type="entry name" value="Munc13_dom-2"/>
</dbReference>
<feature type="region of interest" description="Disordered" evidence="6">
    <location>
        <begin position="312"/>
        <end position="333"/>
    </location>
</feature>
<dbReference type="EMBL" id="SUNJ01012975">
    <property type="protein sequence ID" value="TPP57624.1"/>
    <property type="molecule type" value="Genomic_DNA"/>
</dbReference>
<evidence type="ECO:0000256" key="3">
    <source>
        <dbReference type="ARBA" id="ARBA00022483"/>
    </source>
</evidence>
<gene>
    <name evidence="9" type="ORF">FGIG_05140</name>
</gene>
<evidence type="ECO:0000256" key="2">
    <source>
        <dbReference type="ARBA" id="ARBA00004496"/>
    </source>
</evidence>
<keyword evidence="4" id="KW-0963">Cytoplasm</keyword>
<dbReference type="PROSITE" id="PS51259">
    <property type="entry name" value="MHD2"/>
    <property type="match status" value="1"/>
</dbReference>
<evidence type="ECO:0000259" key="8">
    <source>
        <dbReference type="PROSITE" id="PS51259"/>
    </source>
</evidence>
<dbReference type="InterPro" id="IPR014770">
    <property type="entry name" value="Munc13_1"/>
</dbReference>
<sequence length="586" mass="66922">MLSMGLQCTTVHKFCCPFGNTLQSELTNAFKVDPNFGQKQTKLCRIDVKMGYLHCLVVRCDRSVFTVRFFKSSLYCSPTIDNLKKRAVTNYKLMRPTVAELDEYGVFRDYVKNSKISNLVKIFPTSTGHCTYSTNIIGSRSPYSVKQMRELFVLYRCLQDFWRVVSANAKTDDEEAKLPIDWYTWFEPVLSDWVSRCSSTLLWLIEKALQTDNITSTGIHHFGKAVARKNTGTTSSIDVSDEPVLSESAKISLRALNNALHIWKLCDWPDPATRAVYASVVVQLCIGLNNLDSVIQCVTQIPEILEWIKPSPDSCNNSPAESNTTPSEGQITVRREESEPQLENLQRILQEGLTNIHSVFDRLFSRIRAKMRPEIRKNVFHLCWCANKTPTEKAIYDLIVYLESNFKTLRNLVSDRLLRRFIFELWSECLSQFVEQAHKEAEIGPNGSGPGAYLMPSLDASTPGRCIIPLATHFTNDDHMSALPEHITHESILRARSVLMKLKQALELLLQFFLKTGQGQVDRNDLDDQSFKDVHYLIQLYISSTPELIELYLLEKIREQESVVSTPFGTLKVNVVWQNNNYLSML</sequence>
<dbReference type="OrthoDB" id="7976202at2759"/>
<feature type="domain" description="MHD1" evidence="7">
    <location>
        <begin position="152"/>
        <end position="301"/>
    </location>
</feature>
<dbReference type="PANTHER" id="PTHR45999:SF6">
    <property type="entry name" value="MHD2 DOMAIN-CONTAINING PROTEIN"/>
    <property type="match status" value="1"/>
</dbReference>
<keyword evidence="5" id="KW-0967">Endosome</keyword>
<keyword evidence="10" id="KW-1185">Reference proteome</keyword>
<dbReference type="Gene3D" id="1.10.357.50">
    <property type="match status" value="1"/>
</dbReference>
<proteinExistence type="predicted"/>
<evidence type="ECO:0000256" key="1">
    <source>
        <dbReference type="ARBA" id="ARBA00004177"/>
    </source>
</evidence>
<feature type="compositionally biased region" description="Polar residues" evidence="6">
    <location>
        <begin position="313"/>
        <end position="330"/>
    </location>
</feature>
<accession>A0A504Y937</accession>
<comment type="subcellular location">
    <subcellularLocation>
        <location evidence="2">Cytoplasm</location>
    </subcellularLocation>
    <subcellularLocation>
        <location evidence="1">Endosome</location>
    </subcellularLocation>
</comment>
<evidence type="ECO:0000256" key="4">
    <source>
        <dbReference type="ARBA" id="ARBA00022490"/>
    </source>
</evidence>
<reference evidence="9 10" key="1">
    <citation type="submission" date="2019-04" db="EMBL/GenBank/DDBJ databases">
        <title>Annotation for the trematode Fasciola gigantica.</title>
        <authorList>
            <person name="Choi Y.-J."/>
        </authorList>
    </citation>
    <scope>NUCLEOTIDE SEQUENCE [LARGE SCALE GENOMIC DNA]</scope>
    <source>
        <strain evidence="9">Uganda_cow_1</strain>
    </source>
</reference>
<dbReference type="GO" id="GO:0006887">
    <property type="term" value="P:exocytosis"/>
    <property type="evidence" value="ECO:0007669"/>
    <property type="project" value="UniProtKB-KW"/>
</dbReference>
<dbReference type="GO" id="GO:0099503">
    <property type="term" value="C:secretory vesicle"/>
    <property type="evidence" value="ECO:0007669"/>
    <property type="project" value="TreeGrafter"/>
</dbReference>
<feature type="domain" description="MHD2" evidence="8">
    <location>
        <begin position="392"/>
        <end position="552"/>
    </location>
</feature>
<dbReference type="GO" id="GO:0005768">
    <property type="term" value="C:endosome"/>
    <property type="evidence" value="ECO:0007669"/>
    <property type="project" value="UniProtKB-SubCell"/>
</dbReference>
<evidence type="ECO:0000256" key="5">
    <source>
        <dbReference type="ARBA" id="ARBA00022753"/>
    </source>
</evidence>
<dbReference type="STRING" id="46835.A0A504Y937"/>
<dbReference type="PROSITE" id="PS51258">
    <property type="entry name" value="MHD1"/>
    <property type="match status" value="1"/>
</dbReference>
<name>A0A504Y937_FASGI</name>
<comment type="caution">
    <text evidence="9">The sequence shown here is derived from an EMBL/GenBank/DDBJ whole genome shotgun (WGS) entry which is preliminary data.</text>
</comment>
<protein>
    <submittedName>
        <fullName evidence="9">Uncharacterized protein</fullName>
    </submittedName>
</protein>
<evidence type="ECO:0000256" key="6">
    <source>
        <dbReference type="SAM" id="MobiDB-lite"/>
    </source>
</evidence>
<keyword evidence="3" id="KW-0268">Exocytosis</keyword>
<organism evidence="9 10">
    <name type="scientific">Fasciola gigantica</name>
    <name type="common">Giant liver fluke</name>
    <dbReference type="NCBI Taxonomy" id="46835"/>
    <lineage>
        <taxon>Eukaryota</taxon>
        <taxon>Metazoa</taxon>
        <taxon>Spiralia</taxon>
        <taxon>Lophotrochozoa</taxon>
        <taxon>Platyhelminthes</taxon>
        <taxon>Trematoda</taxon>
        <taxon>Digenea</taxon>
        <taxon>Plagiorchiida</taxon>
        <taxon>Echinostomata</taxon>
        <taxon>Echinostomatoidea</taxon>
        <taxon>Fasciolidae</taxon>
        <taxon>Fasciola</taxon>
    </lineage>
</organism>
<evidence type="ECO:0000259" key="7">
    <source>
        <dbReference type="PROSITE" id="PS51258"/>
    </source>
</evidence>
<dbReference type="InterPro" id="IPR052095">
    <property type="entry name" value="UNC-13_domain"/>
</dbReference>